<dbReference type="Proteomes" id="UP000187013">
    <property type="component" value="Unassembled WGS sequence"/>
</dbReference>
<evidence type="ECO:0000256" key="3">
    <source>
        <dbReference type="ARBA" id="ARBA00006731"/>
    </source>
</evidence>
<organism evidence="7 8">
    <name type="scientific">Zygosaccharomyces rouxii</name>
    <dbReference type="NCBI Taxonomy" id="4956"/>
    <lineage>
        <taxon>Eukaryota</taxon>
        <taxon>Fungi</taxon>
        <taxon>Dikarya</taxon>
        <taxon>Ascomycota</taxon>
        <taxon>Saccharomycotina</taxon>
        <taxon>Saccharomycetes</taxon>
        <taxon>Saccharomycetales</taxon>
        <taxon>Saccharomycetaceae</taxon>
        <taxon>Zygosaccharomyces</taxon>
    </lineage>
</organism>
<dbReference type="PANTHER" id="PTHR23354">
    <property type="entry name" value="NUCLEOLAR PROTEIN 7/ESTROGEN RECEPTOR COACTIVATOR-RELATED"/>
    <property type="match status" value="1"/>
</dbReference>
<comment type="subcellular location">
    <subcellularLocation>
        <location evidence="2">Cytoplasm</location>
    </subcellularLocation>
</comment>
<dbReference type="PANTHER" id="PTHR23354:SF130">
    <property type="entry name" value="RESTRICTION OF TELOMERE CAPPING PROTEIN 5"/>
    <property type="match status" value="1"/>
</dbReference>
<dbReference type="InterPro" id="IPR006571">
    <property type="entry name" value="TLDc_dom"/>
</dbReference>
<dbReference type="AlphaFoldDB" id="A0A1Q3A3E7"/>
<comment type="function">
    <text evidence="1">May be involved in a process influencing telomere capping.</text>
</comment>
<evidence type="ECO:0000313" key="8">
    <source>
        <dbReference type="Proteomes" id="UP000187013"/>
    </source>
</evidence>
<gene>
    <name evidence="7" type="ORF">ZYGR_0U00550</name>
</gene>
<comment type="caution">
    <text evidence="7">The sequence shown here is derived from an EMBL/GenBank/DDBJ whole genome shotgun (WGS) entry which is preliminary data.</text>
</comment>
<evidence type="ECO:0000313" key="7">
    <source>
        <dbReference type="EMBL" id="GAV50199.1"/>
    </source>
</evidence>
<evidence type="ECO:0000259" key="6">
    <source>
        <dbReference type="PROSITE" id="PS51886"/>
    </source>
</evidence>
<comment type="similarity">
    <text evidence="3">Belongs to the RTC5 family.</text>
</comment>
<name>A0A1Q3A3E7_ZYGRO</name>
<dbReference type="SMART" id="SM00584">
    <property type="entry name" value="TLDc"/>
    <property type="match status" value="1"/>
</dbReference>
<accession>A0A1Q3A3E7</accession>
<keyword evidence="5" id="KW-0963">Cytoplasm</keyword>
<proteinExistence type="inferred from homology"/>
<dbReference type="GO" id="GO:0005737">
    <property type="term" value="C:cytoplasm"/>
    <property type="evidence" value="ECO:0007669"/>
    <property type="project" value="UniProtKB-SubCell"/>
</dbReference>
<dbReference type="Pfam" id="PF07534">
    <property type="entry name" value="TLD"/>
    <property type="match status" value="1"/>
</dbReference>
<evidence type="ECO:0000256" key="2">
    <source>
        <dbReference type="ARBA" id="ARBA00004496"/>
    </source>
</evidence>
<dbReference type="EMBL" id="BDGX01000021">
    <property type="protein sequence ID" value="GAV50199.1"/>
    <property type="molecule type" value="Genomic_DNA"/>
</dbReference>
<evidence type="ECO:0000256" key="4">
    <source>
        <dbReference type="ARBA" id="ARBA00015163"/>
    </source>
</evidence>
<evidence type="ECO:0000256" key="5">
    <source>
        <dbReference type="ARBA" id="ARBA00022490"/>
    </source>
</evidence>
<sequence length="554" mass="62788">MGQRTSQATLQSSTHFTSNSDILKSFNDRALKQFTVTELVSFKNKLGKDLNERLTNEELTKSLSVPQDEILLRELLYNFVQVLGNFPLTKNSYENVTGIGVLKAIILTNPERCKKYVKSRNYDQLKLWFIALSIRKTVKEDPNLSSSSSSEESFDVTRILKTFDGLHVNELSVPFAYMVPFISWLLILTTYCPINNCKLENVAMFDNWNSYIKSAHTILRSMRPMDESSCIEYEPFAHTMRSIAPHIFDPLTRVMEHLLFTDDELVDPLSENRGEIASSKLLNSALLAQISSALSKQLPIYHLQRLYLGRDHGFSMRSFQAKVFKWSAPTIMLLRGKRILDDEEYSVKNTRFRKFLHEYPKLKPSDMDTEVEEMYPAKSKIILAVYVSDPWKITNKEFFGGPHTTIVQLSPFQEVFGSSRENALYFNTIGGGIGIGNKQPVIKSTAKSYSPGNVSLTMDSALEFAVLRHAGQGGVLKPGLVVGDKDFEVKMLLQDVEVWGCGGEKELEEQLKQWEWEESEAKRRQQINLRSIGEDRALLEMAGLVGQAQSGGSV</sequence>
<dbReference type="OrthoDB" id="289228at2759"/>
<dbReference type="GO" id="GO:0005634">
    <property type="term" value="C:nucleus"/>
    <property type="evidence" value="ECO:0007669"/>
    <property type="project" value="TreeGrafter"/>
</dbReference>
<reference evidence="7 8" key="1">
    <citation type="submission" date="2016-08" db="EMBL/GenBank/DDBJ databases">
        <title>Draft genome sequence of allopolyploid Zygosaccharomyces rouxii.</title>
        <authorList>
            <person name="Watanabe J."/>
            <person name="Uehara K."/>
            <person name="Mogi Y."/>
            <person name="Tsukioka Y."/>
        </authorList>
    </citation>
    <scope>NUCLEOTIDE SEQUENCE [LARGE SCALE GENOMIC DNA]</scope>
    <source>
        <strain evidence="7 8">NBRC 110957</strain>
    </source>
</reference>
<dbReference type="eggNOG" id="ENOG502QV3R">
    <property type="taxonomic scope" value="Eukaryota"/>
</dbReference>
<feature type="domain" description="TLDc" evidence="6">
    <location>
        <begin position="280"/>
        <end position="502"/>
    </location>
</feature>
<dbReference type="GO" id="GO:0006979">
    <property type="term" value="P:response to oxidative stress"/>
    <property type="evidence" value="ECO:0007669"/>
    <property type="project" value="TreeGrafter"/>
</dbReference>
<protein>
    <recommendedName>
        <fullName evidence="4">Restriction of telomere capping protein 5</fullName>
    </recommendedName>
</protein>
<evidence type="ECO:0000256" key="1">
    <source>
        <dbReference type="ARBA" id="ARBA00002738"/>
    </source>
</evidence>
<dbReference type="PROSITE" id="PS51886">
    <property type="entry name" value="TLDC"/>
    <property type="match status" value="1"/>
</dbReference>